<dbReference type="GO" id="GO:0005412">
    <property type="term" value="F:D-glucose:sodium symporter activity"/>
    <property type="evidence" value="ECO:0007669"/>
    <property type="project" value="TreeGrafter"/>
</dbReference>
<comment type="caution">
    <text evidence="8">The sequence shown here is derived from an EMBL/GenBank/DDBJ whole genome shotgun (WGS) entry which is preliminary data.</text>
</comment>
<dbReference type="CDD" id="cd10328">
    <property type="entry name" value="SLC5sbd_YidK"/>
    <property type="match status" value="1"/>
</dbReference>
<feature type="transmembrane region" description="Helical" evidence="7">
    <location>
        <begin position="281"/>
        <end position="306"/>
    </location>
</feature>
<protein>
    <submittedName>
        <fullName evidence="8">Solute:sodium symporter family transporter</fullName>
    </submittedName>
</protein>
<dbReference type="EMBL" id="NFJD01000001">
    <property type="protein sequence ID" value="OUO57416.1"/>
    <property type="molecule type" value="Genomic_DNA"/>
</dbReference>
<dbReference type="InterPro" id="IPR001734">
    <property type="entry name" value="Na/solute_symporter"/>
</dbReference>
<evidence type="ECO:0000313" key="8">
    <source>
        <dbReference type="EMBL" id="OUO57416.1"/>
    </source>
</evidence>
<keyword evidence="4 7" id="KW-1133">Transmembrane helix</keyword>
<feature type="transmembrane region" description="Helical" evidence="7">
    <location>
        <begin position="381"/>
        <end position="401"/>
    </location>
</feature>
<feature type="transmembrane region" description="Helical" evidence="7">
    <location>
        <begin position="407"/>
        <end position="428"/>
    </location>
</feature>
<dbReference type="Gene3D" id="1.20.1730.10">
    <property type="entry name" value="Sodium/glucose cotransporter"/>
    <property type="match status" value="1"/>
</dbReference>
<feature type="transmembrane region" description="Helical" evidence="7">
    <location>
        <begin position="504"/>
        <end position="525"/>
    </location>
</feature>
<dbReference type="InterPro" id="IPR038377">
    <property type="entry name" value="Na/Glc_symporter_sf"/>
</dbReference>
<keyword evidence="5 7" id="KW-0472">Membrane</keyword>
<feature type="transmembrane region" description="Helical" evidence="7">
    <location>
        <begin position="34"/>
        <end position="55"/>
    </location>
</feature>
<comment type="subcellular location">
    <subcellularLocation>
        <location evidence="1">Membrane</location>
        <topology evidence="1">Multi-pass membrane protein</topology>
    </subcellularLocation>
</comment>
<evidence type="ECO:0000313" key="9">
    <source>
        <dbReference type="Proteomes" id="UP000196368"/>
    </source>
</evidence>
<dbReference type="PROSITE" id="PS50283">
    <property type="entry name" value="NA_SOLUT_SYMP_3"/>
    <property type="match status" value="1"/>
</dbReference>
<dbReference type="NCBIfam" id="TIGR00813">
    <property type="entry name" value="sss"/>
    <property type="match status" value="1"/>
</dbReference>
<evidence type="ECO:0000256" key="1">
    <source>
        <dbReference type="ARBA" id="ARBA00004141"/>
    </source>
</evidence>
<feature type="transmembrane region" description="Helical" evidence="7">
    <location>
        <begin position="462"/>
        <end position="484"/>
    </location>
</feature>
<proteinExistence type="inferred from homology"/>
<feature type="transmembrane region" description="Helical" evidence="7">
    <location>
        <begin position="326"/>
        <end position="350"/>
    </location>
</feature>
<evidence type="ECO:0000256" key="5">
    <source>
        <dbReference type="ARBA" id="ARBA00023136"/>
    </source>
</evidence>
<reference evidence="9" key="1">
    <citation type="submission" date="2017-04" db="EMBL/GenBank/DDBJ databases">
        <title>Function of individual gut microbiota members based on whole genome sequencing of pure cultures obtained from chicken caecum.</title>
        <authorList>
            <person name="Medvecky M."/>
            <person name="Cejkova D."/>
            <person name="Polansky O."/>
            <person name="Karasova D."/>
            <person name="Kubasova T."/>
            <person name="Cizek A."/>
            <person name="Rychlik I."/>
        </authorList>
    </citation>
    <scope>NUCLEOTIDE SEQUENCE [LARGE SCALE GENOMIC DNA]</scope>
    <source>
        <strain evidence="9">An273</strain>
    </source>
</reference>
<gene>
    <name evidence="8" type="ORF">B5F75_01190</name>
</gene>
<feature type="transmembrane region" description="Helical" evidence="7">
    <location>
        <begin position="75"/>
        <end position="93"/>
    </location>
</feature>
<evidence type="ECO:0000256" key="3">
    <source>
        <dbReference type="ARBA" id="ARBA00022692"/>
    </source>
</evidence>
<dbReference type="PANTHER" id="PTHR11819:SF195">
    <property type="entry name" value="SODIUM_GLUCOSE COTRANSPORTER 4"/>
    <property type="match status" value="1"/>
</dbReference>
<dbReference type="NCBIfam" id="NF007790">
    <property type="entry name" value="PRK10484.1"/>
    <property type="match status" value="1"/>
</dbReference>
<keyword evidence="9" id="KW-1185">Reference proteome</keyword>
<dbReference type="OrthoDB" id="9814523at2"/>
<dbReference type="RefSeq" id="WP_087286689.1">
    <property type="nucleotide sequence ID" value="NZ_NFJD01000001.1"/>
</dbReference>
<evidence type="ECO:0000256" key="7">
    <source>
        <dbReference type="SAM" id="Phobius"/>
    </source>
</evidence>
<dbReference type="GO" id="GO:0005886">
    <property type="term" value="C:plasma membrane"/>
    <property type="evidence" value="ECO:0007669"/>
    <property type="project" value="TreeGrafter"/>
</dbReference>
<feature type="transmembrane region" description="Helical" evidence="7">
    <location>
        <begin position="119"/>
        <end position="139"/>
    </location>
</feature>
<evidence type="ECO:0000256" key="2">
    <source>
        <dbReference type="ARBA" id="ARBA00006434"/>
    </source>
</evidence>
<feature type="transmembrane region" description="Helical" evidence="7">
    <location>
        <begin position="159"/>
        <end position="179"/>
    </location>
</feature>
<sequence>MLLTISSFVGFTALVLGLSYYLTRKKDASSSEGYFLAGRGLTGWVIAASLLLTNLSTEQMVGLNGQGYMFNMSGIGYEIGASLALIIVAFFFLPRYLKKGYATIPDFVGDRYDSATKQFVNFLFLAGYVLILLPTVLYSGAIGMGGIFNIMDTFGMSEMMAIIVVVVAIGVLGCLYTIFGGLRIMAIADTLNGIGLIFGGLMVPLFALAYVGGGDILGGLTEVVKAHPEKFNAIGGPNDPVPFATMFTGMFLVNLFYWGCNQTIIQRALAAKNLKEGQKGLFLAAIFKLIGPIYLIIPGIVAFHIFQDNPLKVGDMAYPMLVNKVLPFYLIGFFAAVLFGAIVSSFNAALNSSSTLFMLNVYKPLIKPTATDEDLVTKGKYVGIILAIFSMCVAPLIAMAPSGLFNYLQMVNGFYNVPIFTLIIFGMLNKTAPAWAAKVTLIFFMIGYGLTQLGIVKTDLHFLHVLAILFVISIVFMYITGKFWPAKNKYDDGKDLHIVDTTPWNMRVVVSIAIVLCVFGVYVLFSRMGIAA</sequence>
<evidence type="ECO:0000256" key="6">
    <source>
        <dbReference type="RuleBase" id="RU362091"/>
    </source>
</evidence>
<dbReference type="Pfam" id="PF00474">
    <property type="entry name" value="SSF"/>
    <property type="match status" value="1"/>
</dbReference>
<feature type="transmembrane region" description="Helical" evidence="7">
    <location>
        <begin position="6"/>
        <end position="22"/>
    </location>
</feature>
<accession>A0A1Y4DEC8</accession>
<evidence type="ECO:0000256" key="4">
    <source>
        <dbReference type="ARBA" id="ARBA00022989"/>
    </source>
</evidence>
<dbReference type="AlphaFoldDB" id="A0A1Y4DEC8"/>
<name>A0A1Y4DEC8_9BACT</name>
<feature type="transmembrane region" description="Helical" evidence="7">
    <location>
        <begin position="191"/>
        <end position="211"/>
    </location>
</feature>
<keyword evidence="3 7" id="KW-0812">Transmembrane</keyword>
<organism evidence="8 9">
    <name type="scientific">Candidatus Avelusimicrobium gallicola</name>
    <dbReference type="NCBI Taxonomy" id="2562704"/>
    <lineage>
        <taxon>Bacteria</taxon>
        <taxon>Pseudomonadati</taxon>
        <taxon>Elusimicrobiota</taxon>
        <taxon>Elusimicrobia</taxon>
        <taxon>Elusimicrobiales</taxon>
        <taxon>Elusimicrobiaceae</taxon>
        <taxon>Candidatus Avelusimicrobium</taxon>
    </lineage>
</organism>
<dbReference type="PANTHER" id="PTHR11819">
    <property type="entry name" value="SOLUTE CARRIER FAMILY 5"/>
    <property type="match status" value="1"/>
</dbReference>
<dbReference type="Proteomes" id="UP000196368">
    <property type="component" value="Unassembled WGS sequence"/>
</dbReference>
<feature type="transmembrane region" description="Helical" evidence="7">
    <location>
        <begin position="435"/>
        <end position="456"/>
    </location>
</feature>
<feature type="transmembrane region" description="Helical" evidence="7">
    <location>
        <begin position="241"/>
        <end position="260"/>
    </location>
</feature>
<comment type="similarity">
    <text evidence="2 6">Belongs to the sodium:solute symporter (SSF) (TC 2.A.21) family.</text>
</comment>